<reference evidence="5" key="1">
    <citation type="submission" date="2025-08" db="UniProtKB">
        <authorList>
            <consortium name="RefSeq"/>
        </authorList>
    </citation>
    <scope>IDENTIFICATION</scope>
</reference>
<dbReference type="Gene3D" id="2.60.40.10">
    <property type="entry name" value="Immunoglobulins"/>
    <property type="match status" value="1"/>
</dbReference>
<feature type="region of interest" description="Disordered" evidence="1">
    <location>
        <begin position="553"/>
        <end position="598"/>
    </location>
</feature>
<feature type="transmembrane region" description="Helical" evidence="2">
    <location>
        <begin position="470"/>
        <end position="491"/>
    </location>
</feature>
<dbReference type="CDD" id="cd00063">
    <property type="entry name" value="FN3"/>
    <property type="match status" value="1"/>
</dbReference>
<dbReference type="PROSITE" id="PS50853">
    <property type="entry name" value="FN3"/>
    <property type="match status" value="1"/>
</dbReference>
<keyword evidence="2" id="KW-0472">Membrane</keyword>
<dbReference type="Proteomes" id="UP000515161">
    <property type="component" value="Unplaced"/>
</dbReference>
<keyword evidence="2" id="KW-0812">Transmembrane</keyword>
<keyword evidence="4" id="KW-1185">Reference proteome</keyword>
<protein>
    <submittedName>
        <fullName evidence="5">Uncharacterized protein LOC117544252 isoform X3</fullName>
    </submittedName>
</protein>
<dbReference type="PANTHER" id="PTHR48483">
    <property type="entry name" value="INTERLEUKIN-27 SUBUNIT BETA"/>
    <property type="match status" value="1"/>
</dbReference>
<dbReference type="SUPFAM" id="SSF49265">
    <property type="entry name" value="Fibronectin type III"/>
    <property type="match status" value="1"/>
</dbReference>
<evidence type="ECO:0000256" key="2">
    <source>
        <dbReference type="SAM" id="Phobius"/>
    </source>
</evidence>
<dbReference type="InterPro" id="IPR003961">
    <property type="entry name" value="FN3_dom"/>
</dbReference>
<dbReference type="AlphaFoldDB" id="A0A6P8UC73"/>
<dbReference type="GeneID" id="117544252"/>
<feature type="compositionally biased region" description="Basic and acidic residues" evidence="1">
    <location>
        <begin position="588"/>
        <end position="597"/>
    </location>
</feature>
<accession>A0A6P8UC73</accession>
<dbReference type="PANTHER" id="PTHR48483:SF1">
    <property type="entry name" value="INTERLEUKIN-12 RECEPTOR SUBUNIT BETA-1-RELATED"/>
    <property type="match status" value="1"/>
</dbReference>
<organism evidence="4 5">
    <name type="scientific">Gymnodraco acuticeps</name>
    <name type="common">Antarctic dragonfish</name>
    <dbReference type="NCBI Taxonomy" id="8218"/>
    <lineage>
        <taxon>Eukaryota</taxon>
        <taxon>Metazoa</taxon>
        <taxon>Chordata</taxon>
        <taxon>Craniata</taxon>
        <taxon>Vertebrata</taxon>
        <taxon>Euteleostomi</taxon>
        <taxon>Actinopterygii</taxon>
        <taxon>Neopterygii</taxon>
        <taxon>Teleostei</taxon>
        <taxon>Neoteleostei</taxon>
        <taxon>Acanthomorphata</taxon>
        <taxon>Eupercaria</taxon>
        <taxon>Perciformes</taxon>
        <taxon>Notothenioidei</taxon>
        <taxon>Bathydraconidae</taxon>
        <taxon>Gymnodraco</taxon>
    </lineage>
</organism>
<dbReference type="InterPro" id="IPR053073">
    <property type="entry name" value="IL11/IL27_subunit_beta"/>
</dbReference>
<feature type="domain" description="Fibronectin type-III" evidence="3">
    <location>
        <begin position="368"/>
        <end position="466"/>
    </location>
</feature>
<evidence type="ECO:0000259" key="3">
    <source>
        <dbReference type="PROSITE" id="PS50853"/>
    </source>
</evidence>
<evidence type="ECO:0000256" key="1">
    <source>
        <dbReference type="SAM" id="MobiDB-lite"/>
    </source>
</evidence>
<evidence type="ECO:0000313" key="5">
    <source>
        <dbReference type="RefSeq" id="XP_034069040.1"/>
    </source>
</evidence>
<evidence type="ECO:0000313" key="4">
    <source>
        <dbReference type="Proteomes" id="UP000515161"/>
    </source>
</evidence>
<dbReference type="Pfam" id="PF00041">
    <property type="entry name" value="fn3"/>
    <property type="match status" value="1"/>
</dbReference>
<dbReference type="InterPro" id="IPR036116">
    <property type="entry name" value="FN3_sf"/>
</dbReference>
<feature type="compositionally biased region" description="Acidic residues" evidence="1">
    <location>
        <begin position="554"/>
        <end position="566"/>
    </location>
</feature>
<proteinExistence type="predicted"/>
<name>A0A6P8UC73_GYMAC</name>
<keyword evidence="2" id="KW-1133">Transmembrane helix</keyword>
<dbReference type="RefSeq" id="XP_034069040.1">
    <property type="nucleotide sequence ID" value="XM_034213149.1"/>
</dbReference>
<gene>
    <name evidence="5" type="primary">LOC117544252</name>
</gene>
<sequence>MGSHMLKNEPLRVFFRLYHMESLKSWSLLHEYIILLMLFTTVSKGSSCDAPSSPECFRRTAEAPDYRCEWSMNNTTESNVKFDLYIDEVRVRNIARTWFEINEKPFKRLKNRSVNIWVEAHIGNSSCASTNTSVVLSHTVKYEAPKHISMSWLQNNLSLNWTASEKHPAAAEILLRRDAHRTDSWKHITTNTTSDTSMQLEQKPEVTMNITLSNGTRKVALTWKKMPHAATYSLNDTQSSNGCTCKKIRDYPINTTETTYTTFVSYSAVKIFVNGRNAAGSSPPAILQIPAVPAAELKICDNTLLNIKPKKKTCPEWFELQDEDLWPRSVSDTDIKDYVRYLYFEHKCIDGKPWTLKMCLFYQKEGAPLREPQDFIAFSETHTSNLSWKAIPSADQRGFLTHYSLCSVKVSSQDERKECHNISASVMKYRLGNLTQGTKYNVSLVGVTRVGEGPEATVTINTLPEKPVNVLWSLCLLILFVILTTMCTCILKRIKDIFSAVPTPVIPDFIPYQPESQDFLERKEEVDELTLLQLHPEVKSVPEDAEESAVLAGEWEEDTDEDEDNERWDSRMLGGSSDECLSPGSTEEALRSSREGEITDVEQLDNEIAMLIYKKGLVFNVKTDSL</sequence>
<dbReference type="InterPro" id="IPR013783">
    <property type="entry name" value="Ig-like_fold"/>
</dbReference>
<dbReference type="SMART" id="SM00060">
    <property type="entry name" value="FN3"/>
    <property type="match status" value="2"/>
</dbReference>